<accession>A0A7U2I0A4</accession>
<keyword evidence="3" id="KW-1185">Reference proteome</keyword>
<reference evidence="3" key="1">
    <citation type="journal article" date="2021" name="BMC Genomics">
        <title>Chromosome-level genome assembly and manually-curated proteome of model necrotroph Parastagonospora nodorum Sn15 reveals a genome-wide trove of candidate effector homologs, and redundancy of virulence-related functions within an accessory chromosome.</title>
        <authorList>
            <person name="Bertazzoni S."/>
            <person name="Jones D.A.B."/>
            <person name="Phan H.T."/>
            <person name="Tan K.-C."/>
            <person name="Hane J.K."/>
        </authorList>
    </citation>
    <scope>NUCLEOTIDE SEQUENCE [LARGE SCALE GENOMIC DNA]</scope>
    <source>
        <strain evidence="3">SN15 / ATCC MYA-4574 / FGSC 10173)</strain>
    </source>
</reference>
<protein>
    <submittedName>
        <fullName evidence="2">Uncharacterized protein</fullName>
    </submittedName>
</protein>
<feature type="region of interest" description="Disordered" evidence="1">
    <location>
        <begin position="1"/>
        <end position="260"/>
    </location>
</feature>
<feature type="compositionally biased region" description="Polar residues" evidence="1">
    <location>
        <begin position="1"/>
        <end position="11"/>
    </location>
</feature>
<feature type="compositionally biased region" description="Low complexity" evidence="1">
    <location>
        <begin position="83"/>
        <end position="128"/>
    </location>
</feature>
<dbReference type="RefSeq" id="XP_001798185.1">
    <property type="nucleotide sequence ID" value="XM_001798133.1"/>
</dbReference>
<dbReference type="OrthoDB" id="3439627at2759"/>
<feature type="compositionally biased region" description="Low complexity" evidence="1">
    <location>
        <begin position="205"/>
        <end position="232"/>
    </location>
</feature>
<gene>
    <name evidence="2" type="ORF">JI435_078580</name>
</gene>
<feature type="compositionally biased region" description="Basic and acidic residues" evidence="1">
    <location>
        <begin position="129"/>
        <end position="146"/>
    </location>
</feature>
<proteinExistence type="predicted"/>
<evidence type="ECO:0000313" key="3">
    <source>
        <dbReference type="Proteomes" id="UP000663193"/>
    </source>
</evidence>
<organism evidence="2 3">
    <name type="scientific">Phaeosphaeria nodorum (strain SN15 / ATCC MYA-4574 / FGSC 10173)</name>
    <name type="common">Glume blotch fungus</name>
    <name type="synonym">Parastagonospora nodorum</name>
    <dbReference type="NCBI Taxonomy" id="321614"/>
    <lineage>
        <taxon>Eukaryota</taxon>
        <taxon>Fungi</taxon>
        <taxon>Dikarya</taxon>
        <taxon>Ascomycota</taxon>
        <taxon>Pezizomycotina</taxon>
        <taxon>Dothideomycetes</taxon>
        <taxon>Pleosporomycetidae</taxon>
        <taxon>Pleosporales</taxon>
        <taxon>Pleosporineae</taxon>
        <taxon>Phaeosphaeriaceae</taxon>
        <taxon>Parastagonospora</taxon>
    </lineage>
</organism>
<evidence type="ECO:0000313" key="2">
    <source>
        <dbReference type="EMBL" id="QRC94632.1"/>
    </source>
</evidence>
<sequence>MPRNGDGSSDNGPIDGHEILHGTSGDITLQHTKHVAPMPEVEEGEALPGMNASGGAAAPLNNAAEEFGTNAPRNEQFGDDDTSASTTNNAKARASSSSSVSKNASVSQQSASGKTTSSSSTSKSGQDTHSSHEKKGKHELEDVSREKAKRYVNMNEEDVQHAGTPNSKNDAERSSQRAPKDVGPKEDIELLHGKASLDADDKSKQSGGSRAKSGSGNASGNDGQNSNDNKGSSGKGGNGAGHHEEDPMRHNAEKFVNLDE</sequence>
<dbReference type="EMBL" id="CP069026">
    <property type="protein sequence ID" value="QRC94632.1"/>
    <property type="molecule type" value="Genomic_DNA"/>
</dbReference>
<dbReference type="KEGG" id="pno:SNOG_07858"/>
<dbReference type="Proteomes" id="UP000663193">
    <property type="component" value="Chromosome 4"/>
</dbReference>
<dbReference type="VEuPathDB" id="FungiDB:JI435_078580"/>
<name>A0A7U2I0A4_PHANO</name>
<evidence type="ECO:0000256" key="1">
    <source>
        <dbReference type="SAM" id="MobiDB-lite"/>
    </source>
</evidence>
<feature type="compositionally biased region" description="Basic and acidic residues" evidence="1">
    <location>
        <begin position="241"/>
        <end position="260"/>
    </location>
</feature>
<dbReference type="AlphaFoldDB" id="A0A7U2I0A4"/>
<feature type="compositionally biased region" description="Basic and acidic residues" evidence="1">
    <location>
        <begin position="169"/>
        <end position="204"/>
    </location>
</feature>